<reference evidence="3 4" key="1">
    <citation type="submission" date="2018-08" db="EMBL/GenBank/DDBJ databases">
        <title>A genome reference for cultivated species of the human gut microbiota.</title>
        <authorList>
            <person name="Zou Y."/>
            <person name="Xue W."/>
            <person name="Luo G."/>
        </authorList>
    </citation>
    <scope>NUCLEOTIDE SEQUENCE [LARGE SCALE GENOMIC DNA]</scope>
    <source>
        <strain evidence="3 4">AF42-9</strain>
    </source>
</reference>
<dbReference type="AlphaFoldDB" id="A0A3R6FJI1"/>
<dbReference type="PROSITE" id="PS52050">
    <property type="entry name" value="WYL"/>
    <property type="match status" value="1"/>
</dbReference>
<evidence type="ECO:0000259" key="1">
    <source>
        <dbReference type="Pfam" id="PF13280"/>
    </source>
</evidence>
<dbReference type="InterPro" id="IPR026881">
    <property type="entry name" value="WYL_dom"/>
</dbReference>
<dbReference type="PANTHER" id="PTHR34580">
    <property type="match status" value="1"/>
</dbReference>
<organism evidence="3 4">
    <name type="scientific">Leyella stercorea</name>
    <dbReference type="NCBI Taxonomy" id="363265"/>
    <lineage>
        <taxon>Bacteria</taxon>
        <taxon>Pseudomonadati</taxon>
        <taxon>Bacteroidota</taxon>
        <taxon>Bacteroidia</taxon>
        <taxon>Bacteroidales</taxon>
        <taxon>Prevotellaceae</taxon>
        <taxon>Leyella</taxon>
    </lineage>
</organism>
<evidence type="ECO:0000259" key="2">
    <source>
        <dbReference type="Pfam" id="PF25583"/>
    </source>
</evidence>
<name>A0A3R6FJI1_9BACT</name>
<dbReference type="InterPro" id="IPR057727">
    <property type="entry name" value="WCX_dom"/>
</dbReference>
<keyword evidence="4" id="KW-1185">Reference proteome</keyword>
<accession>A0A3R6FJI1</accession>
<feature type="domain" description="WCX" evidence="2">
    <location>
        <begin position="220"/>
        <end position="292"/>
    </location>
</feature>
<sequence length="299" mass="35415">MSLIQKYIWVIKIIHRSGRITLKELNEKWRQNTDLSRGENLPRQTFDRWKGGILDMFGIVIDCEQHGRYHYYIANPEVLSEGELRTWLLETYGTAETLSSSISIHDRILTENIPSSQDFLATILEAMKSNIVLQMTFRSFSMKEAKTFLVEPYCVKMSALRWYMLARNVDYNYLRLYSLDRIEGVNLTDAHFVLPKDFCAKEYFAEYFGIVLDESAPLQRIVLRADKCHQHYMRTLPLHHSQKEIYACDDYADFELALRPTYDFYMKLMSFGNMIKVLEPESLQEKIYKWLDKTIEVYK</sequence>
<proteinExistence type="predicted"/>
<evidence type="ECO:0000313" key="4">
    <source>
        <dbReference type="Proteomes" id="UP000286598"/>
    </source>
</evidence>
<dbReference type="PANTHER" id="PTHR34580:SF9">
    <property type="entry name" value="SLL5097 PROTEIN"/>
    <property type="match status" value="1"/>
</dbReference>
<feature type="domain" description="WYL" evidence="1">
    <location>
        <begin position="119"/>
        <end position="185"/>
    </location>
</feature>
<dbReference type="InterPro" id="IPR051534">
    <property type="entry name" value="CBASS_pafABC_assoc_protein"/>
</dbReference>
<dbReference type="OrthoDB" id="43316at2"/>
<comment type="caution">
    <text evidence="3">The sequence shown here is derived from an EMBL/GenBank/DDBJ whole genome shotgun (WGS) entry which is preliminary data.</text>
</comment>
<evidence type="ECO:0000313" key="3">
    <source>
        <dbReference type="EMBL" id="RHK49869.1"/>
    </source>
</evidence>
<dbReference type="Pfam" id="PF13280">
    <property type="entry name" value="WYL"/>
    <property type="match status" value="1"/>
</dbReference>
<dbReference type="Pfam" id="PF25583">
    <property type="entry name" value="WCX"/>
    <property type="match status" value="1"/>
</dbReference>
<gene>
    <name evidence="3" type="ORF">DW060_08195</name>
</gene>
<dbReference type="EMBL" id="QRNO01000038">
    <property type="protein sequence ID" value="RHK49869.1"/>
    <property type="molecule type" value="Genomic_DNA"/>
</dbReference>
<dbReference type="Proteomes" id="UP000286598">
    <property type="component" value="Unassembled WGS sequence"/>
</dbReference>
<protein>
    <submittedName>
        <fullName evidence="3">WYL domain-containing protein</fullName>
    </submittedName>
</protein>